<gene>
    <name evidence="2" type="ORF">Xsto_03445</name>
</gene>
<sequence>MLFKRIIGLLFIMIIGCSQAFAHDFSYKSNIPADNKTPEEYLKKREGLGTNNWQVDKLARDNALVEKREEEADKYKYVRKDDSKAHLGFSYDWDNQKLKFPHNDKDWATMNDRNRATQRKCYRETRQKLEQKWGNGYSNMEIVDACGGAY</sequence>
<evidence type="ECO:0008006" key="4">
    <source>
        <dbReference type="Google" id="ProtNLM"/>
    </source>
</evidence>
<dbReference type="RefSeq" id="WP_099125837.1">
    <property type="nucleotide sequence ID" value="NZ_CAWNRH010000116.1"/>
</dbReference>
<feature type="signal peptide" evidence="1">
    <location>
        <begin position="1"/>
        <end position="22"/>
    </location>
</feature>
<organism evidence="2 3">
    <name type="scientific">Xenorhabdus stockiae</name>
    <dbReference type="NCBI Taxonomy" id="351614"/>
    <lineage>
        <taxon>Bacteria</taxon>
        <taxon>Pseudomonadati</taxon>
        <taxon>Pseudomonadota</taxon>
        <taxon>Gammaproteobacteria</taxon>
        <taxon>Enterobacterales</taxon>
        <taxon>Morganellaceae</taxon>
        <taxon>Xenorhabdus</taxon>
    </lineage>
</organism>
<name>A0A2D0KKS0_9GAMM</name>
<keyword evidence="3" id="KW-1185">Reference proteome</keyword>
<protein>
    <recommendedName>
        <fullName evidence="4">Lipoprotein</fullName>
    </recommendedName>
</protein>
<dbReference type="PROSITE" id="PS51257">
    <property type="entry name" value="PROKAR_LIPOPROTEIN"/>
    <property type="match status" value="1"/>
</dbReference>
<keyword evidence="1" id="KW-0732">Signal</keyword>
<dbReference type="AlphaFoldDB" id="A0A2D0KKS0"/>
<comment type="caution">
    <text evidence="2">The sequence shown here is derived from an EMBL/GenBank/DDBJ whole genome shotgun (WGS) entry which is preliminary data.</text>
</comment>
<evidence type="ECO:0000313" key="2">
    <source>
        <dbReference type="EMBL" id="PHM63988.1"/>
    </source>
</evidence>
<feature type="chain" id="PRO_5013107436" description="Lipoprotein" evidence="1">
    <location>
        <begin position="23"/>
        <end position="150"/>
    </location>
</feature>
<dbReference type="Proteomes" id="UP000222366">
    <property type="component" value="Unassembled WGS sequence"/>
</dbReference>
<evidence type="ECO:0000313" key="3">
    <source>
        <dbReference type="Proteomes" id="UP000222366"/>
    </source>
</evidence>
<accession>A0A2D0KKS0</accession>
<evidence type="ECO:0000256" key="1">
    <source>
        <dbReference type="SAM" id="SignalP"/>
    </source>
</evidence>
<reference evidence="2 3" key="1">
    <citation type="journal article" date="2017" name="Nat. Microbiol.">
        <title>Natural product diversity associated with the nematode symbionts Photorhabdus and Xenorhabdus.</title>
        <authorList>
            <person name="Tobias N.J."/>
            <person name="Wolff H."/>
            <person name="Djahanschiri B."/>
            <person name="Grundmann F."/>
            <person name="Kronenwerth M."/>
            <person name="Shi Y.M."/>
            <person name="Simonyi S."/>
            <person name="Grun P."/>
            <person name="Shapiro-Ilan D."/>
            <person name="Pidot S.J."/>
            <person name="Stinear T.P."/>
            <person name="Ebersberger I."/>
            <person name="Bode H.B."/>
        </authorList>
    </citation>
    <scope>NUCLEOTIDE SEQUENCE [LARGE SCALE GENOMIC DNA]</scope>
    <source>
        <strain evidence="2 3">DSM 17904</strain>
    </source>
</reference>
<proteinExistence type="predicted"/>
<dbReference type="EMBL" id="NJAJ01000040">
    <property type="protein sequence ID" value="PHM63988.1"/>
    <property type="molecule type" value="Genomic_DNA"/>
</dbReference>